<keyword evidence="6" id="KW-1185">Reference proteome</keyword>
<gene>
    <name evidence="5" type="ORF">GTP38_12925</name>
</gene>
<dbReference type="PRINTS" id="PR00878">
    <property type="entry name" value="CHOLNESTRASE"/>
</dbReference>
<dbReference type="Pfam" id="PF00135">
    <property type="entry name" value="COesterase"/>
    <property type="match status" value="1"/>
</dbReference>
<keyword evidence="3" id="KW-0732">Signal</keyword>
<evidence type="ECO:0000256" key="3">
    <source>
        <dbReference type="RuleBase" id="RU361235"/>
    </source>
</evidence>
<dbReference type="InterPro" id="IPR002018">
    <property type="entry name" value="CarbesteraseB"/>
</dbReference>
<dbReference type="InterPro" id="IPR019819">
    <property type="entry name" value="Carboxylesterase_B_CS"/>
</dbReference>
<dbReference type="PANTHER" id="PTHR11559">
    <property type="entry name" value="CARBOXYLESTERASE"/>
    <property type="match status" value="1"/>
</dbReference>
<feature type="signal peptide" evidence="3">
    <location>
        <begin position="1"/>
        <end position="20"/>
    </location>
</feature>
<evidence type="ECO:0000256" key="1">
    <source>
        <dbReference type="ARBA" id="ARBA00005964"/>
    </source>
</evidence>
<dbReference type="InterPro" id="IPR019826">
    <property type="entry name" value="Carboxylesterase_B_AS"/>
</dbReference>
<evidence type="ECO:0000313" key="6">
    <source>
        <dbReference type="Proteomes" id="UP000449678"/>
    </source>
</evidence>
<dbReference type="EC" id="3.1.1.-" evidence="3"/>
<proteinExistence type="inferred from homology"/>
<keyword evidence="2 3" id="KW-0378">Hydrolase</keyword>
<comment type="similarity">
    <text evidence="1 3">Belongs to the type-B carboxylesterase/lipase family.</text>
</comment>
<accession>A0ABW9V8Z1</accession>
<organism evidence="5 6">
    <name type="scientific">Duganella lactea</name>
    <dbReference type="NCBI Taxonomy" id="2692173"/>
    <lineage>
        <taxon>Bacteria</taxon>
        <taxon>Pseudomonadati</taxon>
        <taxon>Pseudomonadota</taxon>
        <taxon>Betaproteobacteria</taxon>
        <taxon>Burkholderiales</taxon>
        <taxon>Oxalobacteraceae</taxon>
        <taxon>Telluria group</taxon>
        <taxon>Duganella</taxon>
    </lineage>
</organism>
<evidence type="ECO:0000313" key="5">
    <source>
        <dbReference type="EMBL" id="MYM35235.1"/>
    </source>
</evidence>
<dbReference type="InterPro" id="IPR029058">
    <property type="entry name" value="AB_hydrolase_fold"/>
</dbReference>
<dbReference type="EMBL" id="WWCO01000007">
    <property type="protein sequence ID" value="MYM35235.1"/>
    <property type="molecule type" value="Genomic_DNA"/>
</dbReference>
<evidence type="ECO:0000256" key="2">
    <source>
        <dbReference type="ARBA" id="ARBA00022801"/>
    </source>
</evidence>
<name>A0ABW9V8Z1_9BURK</name>
<dbReference type="Proteomes" id="UP000449678">
    <property type="component" value="Unassembled WGS sequence"/>
</dbReference>
<comment type="caution">
    <text evidence="5">The sequence shown here is derived from an EMBL/GenBank/DDBJ whole genome shotgun (WGS) entry which is preliminary data.</text>
</comment>
<dbReference type="PROSITE" id="PS00122">
    <property type="entry name" value="CARBOXYLESTERASE_B_1"/>
    <property type="match status" value="1"/>
</dbReference>
<protein>
    <recommendedName>
        <fullName evidence="3">Carboxylic ester hydrolase</fullName>
        <ecNumber evidence="3">3.1.1.-</ecNumber>
    </recommendedName>
</protein>
<dbReference type="InterPro" id="IPR050309">
    <property type="entry name" value="Type-B_Carboxylest/Lipase"/>
</dbReference>
<feature type="domain" description="Carboxylesterase type B" evidence="4">
    <location>
        <begin position="23"/>
        <end position="500"/>
    </location>
</feature>
<dbReference type="InterPro" id="IPR000997">
    <property type="entry name" value="Cholinesterase"/>
</dbReference>
<dbReference type="PROSITE" id="PS00941">
    <property type="entry name" value="CARBOXYLESTERASE_B_2"/>
    <property type="match status" value="1"/>
</dbReference>
<reference evidence="5 6" key="1">
    <citation type="submission" date="2019-12" db="EMBL/GenBank/DDBJ databases">
        <title>Novel species isolated from a subtropical stream in China.</title>
        <authorList>
            <person name="Lu H."/>
        </authorList>
    </citation>
    <scope>NUCLEOTIDE SEQUENCE [LARGE SCALE GENOMIC DNA]</scope>
    <source>
        <strain evidence="5 6">FT94W</strain>
    </source>
</reference>
<sequence>MKLSSLLLLSLAGATAWAGAAPVTVDGGQLEGVTHGGVVAYRGIPYAAAPVGPLRWRAPQPVVPWQGVRVADSYGNDCAQLPFPQDSAPLRTTPSEDCLYLNVWRPAASAAPRPVMVWIHGGGFVTGGSSPAVYDGAALASEGVVLVSLNYRLGRLGFFAHPALTAEHPDQPQGNYAVMDQLAALQWVQRNIARFGGDPGNVTIFGESAGGSAVGFLLATPMARGLFHKAIIESGALRYSLTPFGSATEGAQKQGVDFAAAAGVAGADTDVAALRALPTEALTRNVSFMSRDSTFSGPIRDGRLIPETPLAAFAAGRQAKVPLIIGSNSFEWGFMTMPGFPATAKPVEQVLAEFGPLAGQARKAYAGAIERKGLELDARLFSDRTFVEPSRAGARDQAAAGVPAYLYRFSYIAESERAGAPGALHATELPFVFGTVRARYGDRATLTDERISAELRARWIAFARNGAPQAPGLPAWPRYSGQRDQLLDIDTKTQVLSGVDRARLDVVEAQATR</sequence>
<dbReference type="RefSeq" id="WP_160990608.1">
    <property type="nucleotide sequence ID" value="NZ_WWCO01000007.1"/>
</dbReference>
<evidence type="ECO:0000259" key="4">
    <source>
        <dbReference type="Pfam" id="PF00135"/>
    </source>
</evidence>
<dbReference type="SUPFAM" id="SSF53474">
    <property type="entry name" value="alpha/beta-Hydrolases"/>
    <property type="match status" value="1"/>
</dbReference>
<dbReference type="Gene3D" id="3.40.50.1820">
    <property type="entry name" value="alpha/beta hydrolase"/>
    <property type="match status" value="1"/>
</dbReference>
<feature type="chain" id="PRO_5044954976" description="Carboxylic ester hydrolase" evidence="3">
    <location>
        <begin position="21"/>
        <end position="513"/>
    </location>
</feature>